<feature type="compositionally biased region" description="Low complexity" evidence="1">
    <location>
        <begin position="661"/>
        <end position="682"/>
    </location>
</feature>
<dbReference type="Proteomes" id="UP000245884">
    <property type="component" value="Unassembled WGS sequence"/>
</dbReference>
<dbReference type="RefSeq" id="XP_025365624.1">
    <property type="nucleotide sequence ID" value="XM_025509485.1"/>
</dbReference>
<dbReference type="AlphaFoldDB" id="A0A316V0K8"/>
<dbReference type="OrthoDB" id="1728974at2759"/>
<feature type="compositionally biased region" description="Low complexity" evidence="1">
    <location>
        <begin position="378"/>
        <end position="390"/>
    </location>
</feature>
<feature type="compositionally biased region" description="Polar residues" evidence="1">
    <location>
        <begin position="433"/>
        <end position="443"/>
    </location>
</feature>
<name>A0A316V0K8_9BASI</name>
<feature type="region of interest" description="Disordered" evidence="1">
    <location>
        <begin position="370"/>
        <end position="403"/>
    </location>
</feature>
<dbReference type="STRING" id="1569628.A0A316V0K8"/>
<evidence type="ECO:0000313" key="2">
    <source>
        <dbReference type="EMBL" id="PWN31012.1"/>
    </source>
</evidence>
<dbReference type="EMBL" id="KZ819662">
    <property type="protein sequence ID" value="PWN31012.1"/>
    <property type="molecule type" value="Genomic_DNA"/>
</dbReference>
<evidence type="ECO:0000256" key="1">
    <source>
        <dbReference type="SAM" id="MobiDB-lite"/>
    </source>
</evidence>
<protein>
    <submittedName>
        <fullName evidence="2">Uncharacterized protein</fullName>
    </submittedName>
</protein>
<gene>
    <name evidence="2" type="ORF">BDZ90DRAFT_31442</name>
</gene>
<proteinExistence type="predicted"/>
<evidence type="ECO:0000313" key="3">
    <source>
        <dbReference type="Proteomes" id="UP000245884"/>
    </source>
</evidence>
<dbReference type="Gene3D" id="3.30.420.40">
    <property type="match status" value="2"/>
</dbReference>
<organism evidence="2 3">
    <name type="scientific">Jaminaea rosea</name>
    <dbReference type="NCBI Taxonomy" id="1569628"/>
    <lineage>
        <taxon>Eukaryota</taxon>
        <taxon>Fungi</taxon>
        <taxon>Dikarya</taxon>
        <taxon>Basidiomycota</taxon>
        <taxon>Ustilaginomycotina</taxon>
        <taxon>Exobasidiomycetes</taxon>
        <taxon>Microstromatales</taxon>
        <taxon>Microstromatales incertae sedis</taxon>
        <taxon>Jaminaea</taxon>
    </lineage>
</organism>
<dbReference type="GeneID" id="37031308"/>
<feature type="region of interest" description="Disordered" evidence="1">
    <location>
        <begin position="432"/>
        <end position="460"/>
    </location>
</feature>
<reference evidence="2 3" key="1">
    <citation type="journal article" date="2018" name="Mol. Biol. Evol.">
        <title>Broad Genomic Sampling Reveals a Smut Pathogenic Ancestry of the Fungal Clade Ustilaginomycotina.</title>
        <authorList>
            <person name="Kijpornyongpan T."/>
            <person name="Mondo S.J."/>
            <person name="Barry K."/>
            <person name="Sandor L."/>
            <person name="Lee J."/>
            <person name="Lipzen A."/>
            <person name="Pangilinan J."/>
            <person name="LaButti K."/>
            <person name="Hainaut M."/>
            <person name="Henrissat B."/>
            <person name="Grigoriev I.V."/>
            <person name="Spatafora J.W."/>
            <person name="Aime M.C."/>
        </authorList>
    </citation>
    <scope>NUCLEOTIDE SEQUENCE [LARGE SCALE GENOMIC DNA]</scope>
    <source>
        <strain evidence="2 3">MCA 5214</strain>
    </source>
</reference>
<feature type="region of interest" description="Disordered" evidence="1">
    <location>
        <begin position="731"/>
        <end position="751"/>
    </location>
</feature>
<feature type="region of interest" description="Disordered" evidence="1">
    <location>
        <begin position="608"/>
        <end position="689"/>
    </location>
</feature>
<keyword evidence="3" id="KW-1185">Reference proteome</keyword>
<feature type="compositionally biased region" description="Polar residues" evidence="1">
    <location>
        <begin position="608"/>
        <end position="621"/>
    </location>
</feature>
<sequence>MTPSEASLTGMLQADGSWDHNILALVDNLSHTGAPSQTYDRPLKDMLGPINDLSLQGTISAYFVERFGLNTACIITAPIPSAVAAYLSFLPGYNDVGLHLSHSDTLIVPTTTAAVIQEGALVHNPTAGLTVDVEERSGTPSQPYLRIATFPSSSEARLAIRNAYGNADWSIFGKVIGFVPVGGSIGLDNKFFSIWRHDGHGPLLTRYEGGIPVPEFSDLRANPRCLIEGQALASRAVYARVATNDRSAAAAAGKKVLKKATPLSADFASGFLGAGQVLGFDPYDLTVSPERILAWGRAAHNEAIADCWSNVLGGQWVVPSCEREPCAAVGATFLGLASIEAHHARQHGGSFPGFAPYIISLLDGSTAFSPTTPSNAQLPSSPLSPLSPSTSSPPPFFQGRLRSSSSPLISSDLGRFTPFSLVIQQADFEHRSPSITSPTTGFSSVIGGEPLTPPSSPLMARRMPKRTTSNISSTTHGSSSLHVLEEGEEEGTGACAGPEAVTSKVGSDEPSIEDATTPKSSVFKINTAVGRGQAESTTASTMISRRKSFNTLAWDMTSMSRSMSSSGIPTTSSAARGIFEPPLPVIGRPRADTDLGLRTLSTILDTVPQAKSSAYQPQQLEQPIHHAQRQRQISSGAKSDGDVGVIGSARSASNSPIRRISSASFVQASSMSPISPPSETSSTADSDGHEKRMRAWLMGHIDGPMPVASAKEPASANALPANATEASKCVRSDHAEEAAMPPPSNNESSTSSVQLINNRHHLIHPHYCQLDSLRHSHARHEKLLGLKRLAEADEDLWIVYGALAEEYVRLRCGGREVGSAVAESRE</sequence>
<accession>A0A316V0K8</accession>